<comment type="caution">
    <text evidence="1">The sequence shown here is derived from an EMBL/GenBank/DDBJ whole genome shotgun (WGS) entry which is preliminary data.</text>
</comment>
<organism evidence="1 2">
    <name type="scientific">Moheibacter lacus</name>
    <dbReference type="NCBI Taxonomy" id="2745851"/>
    <lineage>
        <taxon>Bacteria</taxon>
        <taxon>Pseudomonadati</taxon>
        <taxon>Bacteroidota</taxon>
        <taxon>Flavobacteriia</taxon>
        <taxon>Flavobacteriales</taxon>
        <taxon>Weeksellaceae</taxon>
        <taxon>Moheibacter</taxon>
    </lineage>
</organism>
<gene>
    <name evidence="1" type="ORF">HU137_10960</name>
</gene>
<name>A0A838ZTK1_9FLAO</name>
<dbReference type="RefSeq" id="WP_182043897.1">
    <property type="nucleotide sequence ID" value="NZ_JACDZE010000004.1"/>
</dbReference>
<proteinExistence type="predicted"/>
<dbReference type="EMBL" id="JACDZE010000004">
    <property type="protein sequence ID" value="MBA5630292.1"/>
    <property type="molecule type" value="Genomic_DNA"/>
</dbReference>
<evidence type="ECO:0000313" key="2">
    <source>
        <dbReference type="Proteomes" id="UP000552241"/>
    </source>
</evidence>
<dbReference type="AlphaFoldDB" id="A0A838ZTK1"/>
<keyword evidence="2" id="KW-1185">Reference proteome</keyword>
<reference evidence="1 2" key="1">
    <citation type="submission" date="2020-07" db="EMBL/GenBank/DDBJ databases">
        <title>Moheibacter lacus sp. nov., a member of the family Flavobacteriaceae isolated from freshwater lake sediment.</title>
        <authorList>
            <person name="Liu Y."/>
        </authorList>
    </citation>
    <scope>NUCLEOTIDE SEQUENCE [LARGE SCALE GENOMIC DNA]</scope>
    <source>
        <strain evidence="1 2">BDHS18</strain>
    </source>
</reference>
<sequence length="72" mass="8442">MELNIKIDTKKKGAKAFLAYLQSLTFVSIEQKSIDHSVQNFSASDFIKKWKGFLKNEETEDVRFDYLMKKYG</sequence>
<accession>A0A838ZTK1</accession>
<protein>
    <submittedName>
        <fullName evidence="1">Uncharacterized protein</fullName>
    </submittedName>
</protein>
<dbReference type="Proteomes" id="UP000552241">
    <property type="component" value="Unassembled WGS sequence"/>
</dbReference>
<evidence type="ECO:0000313" key="1">
    <source>
        <dbReference type="EMBL" id="MBA5630292.1"/>
    </source>
</evidence>